<dbReference type="Pfam" id="PF00231">
    <property type="entry name" value="ATP-synt"/>
    <property type="match status" value="1"/>
</dbReference>
<dbReference type="Proteomes" id="UP000287447">
    <property type="component" value="Unassembled WGS sequence"/>
</dbReference>
<evidence type="ECO:0000313" key="10">
    <source>
        <dbReference type="EMBL" id="RVU35823.1"/>
    </source>
</evidence>
<gene>
    <name evidence="10" type="ORF">EOI86_11180</name>
</gene>
<keyword evidence="7" id="KW-0472">Membrane</keyword>
<dbReference type="AlphaFoldDB" id="A0A3S2VNU8"/>
<evidence type="ECO:0008006" key="12">
    <source>
        <dbReference type="Google" id="ProtNLM"/>
    </source>
</evidence>
<organism evidence="10 11">
    <name type="scientific">Hwanghaeella grinnelliae</name>
    <dbReference type="NCBI Taxonomy" id="2500179"/>
    <lineage>
        <taxon>Bacteria</taxon>
        <taxon>Pseudomonadati</taxon>
        <taxon>Pseudomonadota</taxon>
        <taxon>Alphaproteobacteria</taxon>
        <taxon>Rhodospirillales</taxon>
        <taxon>Rhodospirillaceae</taxon>
        <taxon>Hwanghaeella</taxon>
    </lineage>
</organism>
<comment type="function">
    <text evidence="1">Produces ATP from ADP in the presence of a proton gradient across the membrane. The gamma chain is believed to be important in regulating ATPase activity and the flow of protons through the CF(0) complex.</text>
</comment>
<evidence type="ECO:0000256" key="6">
    <source>
        <dbReference type="ARBA" id="ARBA00023065"/>
    </source>
</evidence>
<keyword evidence="4" id="KW-0813">Transport</keyword>
<evidence type="ECO:0000313" key="11">
    <source>
        <dbReference type="Proteomes" id="UP000287447"/>
    </source>
</evidence>
<keyword evidence="6" id="KW-0406">Ion transport</keyword>
<dbReference type="Gene3D" id="1.10.287.80">
    <property type="entry name" value="ATP synthase, gamma subunit, helix hairpin domain"/>
    <property type="match status" value="1"/>
</dbReference>
<evidence type="ECO:0000256" key="2">
    <source>
        <dbReference type="ARBA" id="ARBA00004170"/>
    </source>
</evidence>
<protein>
    <recommendedName>
        <fullName evidence="12">F0F1 ATP synthase subunit gamma</fullName>
    </recommendedName>
</protein>
<proteinExistence type="inferred from homology"/>
<reference evidence="11" key="1">
    <citation type="submission" date="2019-01" db="EMBL/GenBank/DDBJ databases">
        <title>Gri0909 isolated from a small marine red alga.</title>
        <authorList>
            <person name="Kim J."/>
            <person name="Jeong S.E."/>
            <person name="Jeon C.O."/>
        </authorList>
    </citation>
    <scope>NUCLEOTIDE SEQUENCE [LARGE SCALE GENOMIC DNA]</scope>
    <source>
        <strain evidence="11">Gri0909</strain>
    </source>
</reference>
<sequence length="285" mass="30766">MALDGTRMEQLAHLKERIASLQDLGGLIRALRALSASHVQEAQSALTGIRNYVETIEDAVVQGVDLLPGPKPPAPSGGEPTAAVLIAVCSEHGFVGALNERLLDEAAGRRGYAGLAVIGRRGAMLAEERHLDLAWTFPMATDVPGVLRAARHAAQSLAHVTQATILYATYRPGGNYEIVAKDILPLAPDLLARTGRKSPPLHHLRPAQLLERLADEYLFAEITHAIMQSLASENGARLRVMESADRNIDKKLHGLRRDEHAQRQEAITAELLDVVVGVEAITGRP</sequence>
<keyword evidence="11" id="KW-1185">Reference proteome</keyword>
<dbReference type="InterPro" id="IPR000131">
    <property type="entry name" value="ATP_synth_F1_gsu"/>
</dbReference>
<keyword evidence="5" id="KW-0375">Hydrogen ion transport</keyword>
<name>A0A3S2VNU8_9PROT</name>
<evidence type="ECO:0000256" key="7">
    <source>
        <dbReference type="ARBA" id="ARBA00023136"/>
    </source>
</evidence>
<accession>A0A3S2VNU8</accession>
<dbReference type="EMBL" id="SADE01000002">
    <property type="protein sequence ID" value="RVU35823.1"/>
    <property type="molecule type" value="Genomic_DNA"/>
</dbReference>
<dbReference type="SUPFAM" id="SSF52943">
    <property type="entry name" value="ATP synthase (F1-ATPase), gamma subunit"/>
    <property type="match status" value="1"/>
</dbReference>
<comment type="similarity">
    <text evidence="3">Belongs to the ATPase gamma chain family.</text>
</comment>
<dbReference type="GO" id="GO:0045259">
    <property type="term" value="C:proton-transporting ATP synthase complex"/>
    <property type="evidence" value="ECO:0007669"/>
    <property type="project" value="UniProtKB-KW"/>
</dbReference>
<evidence type="ECO:0000256" key="5">
    <source>
        <dbReference type="ARBA" id="ARBA00022781"/>
    </source>
</evidence>
<keyword evidence="9" id="KW-0066">ATP synthesis</keyword>
<dbReference type="InterPro" id="IPR035968">
    <property type="entry name" value="ATP_synth_F1_ATPase_gsu"/>
</dbReference>
<evidence type="ECO:0000256" key="8">
    <source>
        <dbReference type="ARBA" id="ARBA00023196"/>
    </source>
</evidence>
<dbReference type="GO" id="GO:0046933">
    <property type="term" value="F:proton-transporting ATP synthase activity, rotational mechanism"/>
    <property type="evidence" value="ECO:0007669"/>
    <property type="project" value="InterPro"/>
</dbReference>
<keyword evidence="8" id="KW-0139">CF(1)</keyword>
<dbReference type="PANTHER" id="PTHR11693">
    <property type="entry name" value="ATP SYNTHASE GAMMA CHAIN"/>
    <property type="match status" value="1"/>
</dbReference>
<evidence type="ECO:0000256" key="4">
    <source>
        <dbReference type="ARBA" id="ARBA00022448"/>
    </source>
</evidence>
<evidence type="ECO:0000256" key="1">
    <source>
        <dbReference type="ARBA" id="ARBA00003456"/>
    </source>
</evidence>
<dbReference type="Gene3D" id="3.40.1380.10">
    <property type="match status" value="1"/>
</dbReference>
<dbReference type="PANTHER" id="PTHR11693:SF22">
    <property type="entry name" value="ATP SYNTHASE SUBUNIT GAMMA, MITOCHONDRIAL"/>
    <property type="match status" value="1"/>
</dbReference>
<evidence type="ECO:0000256" key="3">
    <source>
        <dbReference type="ARBA" id="ARBA00007681"/>
    </source>
</evidence>
<evidence type="ECO:0000256" key="9">
    <source>
        <dbReference type="ARBA" id="ARBA00023310"/>
    </source>
</evidence>
<comment type="subcellular location">
    <subcellularLocation>
        <location evidence="2">Membrane</location>
        <topology evidence="2">Peripheral membrane protein</topology>
    </subcellularLocation>
</comment>
<comment type="caution">
    <text evidence="10">The sequence shown here is derived from an EMBL/GenBank/DDBJ whole genome shotgun (WGS) entry which is preliminary data.</text>
</comment>